<dbReference type="InterPro" id="IPR008969">
    <property type="entry name" value="CarboxyPept-like_regulatory"/>
</dbReference>
<dbReference type="PANTHER" id="PTHR33406">
    <property type="entry name" value="MEMBRANE PROTEIN MJ1562-RELATED"/>
    <property type="match status" value="1"/>
</dbReference>
<dbReference type="EMBL" id="FZNW01000001">
    <property type="protein sequence ID" value="SNR27171.1"/>
    <property type="molecule type" value="Genomic_DNA"/>
</dbReference>
<dbReference type="OrthoDB" id="7051771at2"/>
<dbReference type="PRINTS" id="PR00702">
    <property type="entry name" value="ACRIFLAVINRP"/>
</dbReference>
<feature type="compositionally biased region" description="Low complexity" evidence="7">
    <location>
        <begin position="752"/>
        <end position="768"/>
    </location>
</feature>
<evidence type="ECO:0000256" key="8">
    <source>
        <dbReference type="SAM" id="Phobius"/>
    </source>
</evidence>
<feature type="region of interest" description="Disordered" evidence="7">
    <location>
        <begin position="737"/>
        <end position="774"/>
    </location>
</feature>
<feature type="transmembrane region" description="Helical" evidence="8">
    <location>
        <begin position="206"/>
        <end position="224"/>
    </location>
</feature>
<feature type="transmembrane region" description="Helical" evidence="8">
    <location>
        <begin position="303"/>
        <end position="329"/>
    </location>
</feature>
<feature type="domain" description="SSD" evidence="9">
    <location>
        <begin position="183"/>
        <end position="328"/>
    </location>
</feature>
<evidence type="ECO:0000256" key="5">
    <source>
        <dbReference type="ARBA" id="ARBA00022989"/>
    </source>
</evidence>
<comment type="similarity">
    <text evidence="2">Belongs to the resistance-nodulation-cell division (RND) (TC 2.A.6) family. MmpL subfamily.</text>
</comment>
<feature type="region of interest" description="Disordered" evidence="7">
    <location>
        <begin position="336"/>
        <end position="358"/>
    </location>
</feature>
<keyword evidence="4 8" id="KW-0812">Transmembrane</keyword>
<dbReference type="InterPro" id="IPR000731">
    <property type="entry name" value="SSD"/>
</dbReference>
<evidence type="ECO:0000259" key="9">
    <source>
        <dbReference type="PROSITE" id="PS50156"/>
    </source>
</evidence>
<dbReference type="Pfam" id="PF13620">
    <property type="entry name" value="CarboxypepD_reg"/>
    <property type="match status" value="2"/>
</dbReference>
<organism evidence="10 11">
    <name type="scientific">Haloechinothrix alba</name>
    <dbReference type="NCBI Taxonomy" id="664784"/>
    <lineage>
        <taxon>Bacteria</taxon>
        <taxon>Bacillati</taxon>
        <taxon>Actinomycetota</taxon>
        <taxon>Actinomycetes</taxon>
        <taxon>Pseudonocardiales</taxon>
        <taxon>Pseudonocardiaceae</taxon>
        <taxon>Haloechinothrix</taxon>
    </lineage>
</organism>
<feature type="transmembrane region" description="Helical" evidence="8">
    <location>
        <begin position="563"/>
        <end position="584"/>
    </location>
</feature>
<dbReference type="SUPFAM" id="SSF49478">
    <property type="entry name" value="Cna protein B-type domain"/>
    <property type="match status" value="1"/>
</dbReference>
<proteinExistence type="inferred from homology"/>
<dbReference type="Gene3D" id="1.20.1640.10">
    <property type="entry name" value="Multidrug efflux transporter AcrB transmembrane domain"/>
    <property type="match status" value="2"/>
</dbReference>
<dbReference type="SUPFAM" id="SSF82866">
    <property type="entry name" value="Multidrug efflux transporter AcrB transmembrane domain"/>
    <property type="match status" value="2"/>
</dbReference>
<feature type="transmembrane region" description="Helical" evidence="8">
    <location>
        <begin position="376"/>
        <end position="394"/>
    </location>
</feature>
<keyword evidence="3" id="KW-1003">Cell membrane</keyword>
<keyword evidence="11" id="KW-1185">Reference proteome</keyword>
<feature type="transmembrane region" description="Helical" evidence="8">
    <location>
        <begin position="271"/>
        <end position="297"/>
    </location>
</feature>
<evidence type="ECO:0000313" key="11">
    <source>
        <dbReference type="Proteomes" id="UP000198348"/>
    </source>
</evidence>
<evidence type="ECO:0000256" key="3">
    <source>
        <dbReference type="ARBA" id="ARBA00022475"/>
    </source>
</evidence>
<feature type="transmembrane region" description="Helical" evidence="8">
    <location>
        <begin position="643"/>
        <end position="664"/>
    </location>
</feature>
<feature type="transmembrane region" description="Helical" evidence="8">
    <location>
        <begin position="230"/>
        <end position="250"/>
    </location>
</feature>
<evidence type="ECO:0000313" key="10">
    <source>
        <dbReference type="EMBL" id="SNR27171.1"/>
    </source>
</evidence>
<dbReference type="PANTHER" id="PTHR33406:SF11">
    <property type="entry name" value="MEMBRANE PROTEIN SCO6666-RELATED"/>
    <property type="match status" value="1"/>
</dbReference>
<dbReference type="GO" id="GO:0005975">
    <property type="term" value="P:carbohydrate metabolic process"/>
    <property type="evidence" value="ECO:0007669"/>
    <property type="project" value="UniProtKB-ARBA"/>
</dbReference>
<dbReference type="InterPro" id="IPR013783">
    <property type="entry name" value="Ig-like_fold"/>
</dbReference>
<evidence type="ECO:0000256" key="1">
    <source>
        <dbReference type="ARBA" id="ARBA00004651"/>
    </source>
</evidence>
<name>A0A238UZ22_9PSEU</name>
<dbReference type="InterPro" id="IPR004869">
    <property type="entry name" value="MMPL_dom"/>
</dbReference>
<evidence type="ECO:0000256" key="7">
    <source>
        <dbReference type="SAM" id="MobiDB-lite"/>
    </source>
</evidence>
<dbReference type="Gene3D" id="2.60.40.10">
    <property type="entry name" value="Immunoglobulins"/>
    <property type="match status" value="1"/>
</dbReference>
<sequence>MARLLYRLGLGSFRKRGFVLAVWLVLLGTFGAGAATLSEPTSDTFSLPGTEAQDGFDFLDDHFPEMSADGANANVVFAAPDGQELSEPEFQDSIENVLAELAEDPDVAALQSPFEAGTVSEDQSIAYAQIKYTVQPFELNEDTRDLLDAIGGSTTAAGVQVEVGGSAMQPQPEPPLTEIIGLIVAAIVLTVALGSLVAAGLPLATGLIGVGIGVAGVTAATAWFDLASETYMLALMLGLAVAIDYALFILTRFRHERAQGHDPETAIARAVGTAGNAVVFAGAIVCVTLVALSVVGIPFLTAMALSAAATVAVAVLIAVTLLPALAGFARNHITPSRNHKTTGEASTGTAQEAPAAANAQAGLGERWGRFVTRKRLLVLVLTVPALAALAWPATDLRLGMPDGSMAAPESTERQAYELLADGFGPGVNGPLLVATDVGETADPQATAAELAEDIAALDATAAVERPVVDSNGDAALLTVIPTSGPSSEGTETLVNDIRALGETFNERSGTPLWVTGQAAMNIDISEQLGEAMVPYLLIVVGLALLLLGVVFRSVIIPVVAASGFLLTIGATFGAVVAVFQWGWLDWLLSVDETGPIISIMPIFLVGVLFGLAMDYQLFMGTRMREEYVHGADPTGAVVGGFRLGARVVTAAATIMISVFAGFIVSDEDMIKSMGFALAFGILIDAFLIRMAIIPALMSLFGRATWWIPRWLARILPDADIEGERLVHTGAHAAPVAVTARPPGPEVGGNDDQTQATRPTRTAGATTPAVSTDAVGNPAEFADRRSAASSAELAVRGRVYRSDGVAVGHAALTLLDPTGRQADTARSAEDGTFSMVAPGPDSYILVAATETLPPRALPVLVSGEPIEIDVMLSGGGGVTGTVTDALDARPLPRALVVLTGSDGRVAGSSFTDGDGVFTITQLTSGTYTLVASADNHRPRASIVTVPAHDHAAADVQLEAFGQVHGFARVAGNGRPAADARVTLLDPDGTVLDQTVTGQDGEYQFRDLPEGEYTLLATGYRPVRSVLRVSAGRKARHELRLDYPGNGTAGLDGAPG</sequence>
<dbReference type="Proteomes" id="UP000198348">
    <property type="component" value="Unassembled WGS sequence"/>
</dbReference>
<dbReference type="SUPFAM" id="SSF49464">
    <property type="entry name" value="Carboxypeptidase regulatory domain-like"/>
    <property type="match status" value="1"/>
</dbReference>
<evidence type="ECO:0000256" key="4">
    <source>
        <dbReference type="ARBA" id="ARBA00022692"/>
    </source>
</evidence>
<feature type="transmembrane region" description="Helical" evidence="8">
    <location>
        <begin position="179"/>
        <end position="199"/>
    </location>
</feature>
<dbReference type="AlphaFoldDB" id="A0A238UZ22"/>
<protein>
    <submittedName>
        <fullName evidence="10">Uncharacterized membrane protein YdfJ, MMPL/SSD domain</fullName>
    </submittedName>
</protein>
<dbReference type="RefSeq" id="WP_089299391.1">
    <property type="nucleotide sequence ID" value="NZ_FZNW01000001.1"/>
</dbReference>
<comment type="subcellular location">
    <subcellularLocation>
        <location evidence="1">Cell membrane</location>
        <topology evidence="1">Multi-pass membrane protein</topology>
    </subcellularLocation>
</comment>
<gene>
    <name evidence="10" type="ORF">SAMN06265360_10130</name>
</gene>
<dbReference type="Pfam" id="PF03176">
    <property type="entry name" value="MMPL"/>
    <property type="match status" value="2"/>
</dbReference>
<keyword evidence="6 8" id="KW-0472">Membrane</keyword>
<evidence type="ECO:0000256" key="6">
    <source>
        <dbReference type="ARBA" id="ARBA00023136"/>
    </source>
</evidence>
<dbReference type="Gene3D" id="2.60.40.1120">
    <property type="entry name" value="Carboxypeptidase-like, regulatory domain"/>
    <property type="match status" value="1"/>
</dbReference>
<feature type="compositionally biased region" description="Low complexity" evidence="7">
    <location>
        <begin position="345"/>
        <end position="358"/>
    </location>
</feature>
<feature type="transmembrane region" description="Helical" evidence="8">
    <location>
        <begin position="676"/>
        <end position="700"/>
    </location>
</feature>
<keyword evidence="5 8" id="KW-1133">Transmembrane helix</keyword>
<dbReference type="InterPro" id="IPR001036">
    <property type="entry name" value="Acrflvin-R"/>
</dbReference>
<feature type="transmembrane region" description="Helical" evidence="8">
    <location>
        <begin position="532"/>
        <end position="551"/>
    </location>
</feature>
<dbReference type="GO" id="GO:0005886">
    <property type="term" value="C:plasma membrane"/>
    <property type="evidence" value="ECO:0007669"/>
    <property type="project" value="UniProtKB-SubCell"/>
</dbReference>
<accession>A0A238UZ22</accession>
<feature type="transmembrane region" description="Helical" evidence="8">
    <location>
        <begin position="596"/>
        <end position="615"/>
    </location>
</feature>
<dbReference type="InterPro" id="IPR050545">
    <property type="entry name" value="Mycobact_MmpL"/>
</dbReference>
<reference evidence="10 11" key="1">
    <citation type="submission" date="2017-06" db="EMBL/GenBank/DDBJ databases">
        <authorList>
            <person name="Kim H.J."/>
            <person name="Triplett B.A."/>
        </authorList>
    </citation>
    <scope>NUCLEOTIDE SEQUENCE [LARGE SCALE GENOMIC DNA]</scope>
    <source>
        <strain evidence="10 11">DSM 45207</strain>
    </source>
</reference>
<dbReference type="PROSITE" id="PS50156">
    <property type="entry name" value="SSD"/>
    <property type="match status" value="1"/>
</dbReference>
<dbReference type="GO" id="GO:0022857">
    <property type="term" value="F:transmembrane transporter activity"/>
    <property type="evidence" value="ECO:0007669"/>
    <property type="project" value="InterPro"/>
</dbReference>
<evidence type="ECO:0000256" key="2">
    <source>
        <dbReference type="ARBA" id="ARBA00010157"/>
    </source>
</evidence>